<organism evidence="1 2">
    <name type="scientific">Adineta ricciae</name>
    <name type="common">Rotifer</name>
    <dbReference type="NCBI Taxonomy" id="249248"/>
    <lineage>
        <taxon>Eukaryota</taxon>
        <taxon>Metazoa</taxon>
        <taxon>Spiralia</taxon>
        <taxon>Gnathifera</taxon>
        <taxon>Rotifera</taxon>
        <taxon>Eurotatoria</taxon>
        <taxon>Bdelloidea</taxon>
        <taxon>Adinetida</taxon>
        <taxon>Adinetidae</taxon>
        <taxon>Adineta</taxon>
    </lineage>
</organism>
<feature type="non-terminal residue" evidence="1">
    <location>
        <position position="1"/>
    </location>
</feature>
<reference evidence="1" key="1">
    <citation type="submission" date="2021-02" db="EMBL/GenBank/DDBJ databases">
        <authorList>
            <person name="Nowell W R."/>
        </authorList>
    </citation>
    <scope>NUCLEOTIDE SEQUENCE</scope>
</reference>
<dbReference type="AlphaFoldDB" id="A0A815Z618"/>
<protein>
    <submittedName>
        <fullName evidence="1">Uncharacterized protein</fullName>
    </submittedName>
</protein>
<dbReference type="Proteomes" id="UP000663828">
    <property type="component" value="Unassembled WGS sequence"/>
</dbReference>
<name>A0A815Z618_ADIRI</name>
<comment type="caution">
    <text evidence="1">The sequence shown here is derived from an EMBL/GenBank/DDBJ whole genome shotgun (WGS) entry which is preliminary data.</text>
</comment>
<dbReference type="Gene3D" id="1.25.40.10">
    <property type="entry name" value="Tetratricopeptide repeat domain"/>
    <property type="match status" value="1"/>
</dbReference>
<gene>
    <name evidence="1" type="ORF">XAT740_LOCUS45300</name>
</gene>
<proteinExistence type="predicted"/>
<evidence type="ECO:0000313" key="1">
    <source>
        <dbReference type="EMBL" id="CAF1579110.1"/>
    </source>
</evidence>
<evidence type="ECO:0000313" key="2">
    <source>
        <dbReference type="Proteomes" id="UP000663828"/>
    </source>
</evidence>
<dbReference type="EMBL" id="CAJNOR010005891">
    <property type="protein sequence ID" value="CAF1579110.1"/>
    <property type="molecule type" value="Genomic_DNA"/>
</dbReference>
<keyword evidence="2" id="KW-1185">Reference proteome</keyword>
<accession>A0A815Z618</accession>
<dbReference type="InterPro" id="IPR011990">
    <property type="entry name" value="TPR-like_helical_dom_sf"/>
</dbReference>
<sequence length="145" mass="17034">LDGASFTPMFRAGTIRQMSDKNKLYHELQLQLTADDDPQLHVLTDRIESEVQGQLDKAEELYALLLEQTSEKNDRAHYHHQLYYLKNNQGDYKMAIEYYEKAFWDQRKNSSFESSFAGNFVQQHRYGLLQHQGLSESAYLFRTCS</sequence>
<dbReference type="SUPFAM" id="SSF81901">
    <property type="entry name" value="HCP-like"/>
    <property type="match status" value="1"/>
</dbReference>